<evidence type="ECO:0000313" key="1">
    <source>
        <dbReference type="EMBL" id="KKN17792.1"/>
    </source>
</evidence>
<reference evidence="1" key="1">
    <citation type="journal article" date="2015" name="Nature">
        <title>Complex archaea that bridge the gap between prokaryotes and eukaryotes.</title>
        <authorList>
            <person name="Spang A."/>
            <person name="Saw J.H."/>
            <person name="Jorgensen S.L."/>
            <person name="Zaremba-Niedzwiedzka K."/>
            <person name="Martijn J."/>
            <person name="Lind A.E."/>
            <person name="van Eijk R."/>
            <person name="Schleper C."/>
            <person name="Guy L."/>
            <person name="Ettema T.J."/>
        </authorList>
    </citation>
    <scope>NUCLEOTIDE SEQUENCE</scope>
</reference>
<gene>
    <name evidence="1" type="ORF">LCGC14_0962150</name>
</gene>
<dbReference type="EMBL" id="LAZR01003487">
    <property type="protein sequence ID" value="KKN17792.1"/>
    <property type="molecule type" value="Genomic_DNA"/>
</dbReference>
<comment type="caution">
    <text evidence="1">The sequence shown here is derived from an EMBL/GenBank/DDBJ whole genome shotgun (WGS) entry which is preliminary data.</text>
</comment>
<sequence length="147" mass="17409">MADEGKETAYQEGNLQLGRVHDLQIKLNNLNLDLVGFNDEFERYNYLIKFDCLNTLFSEISSSCDPNEKKKASKFIKGINNFLKTNSPYREKKVNDGWGVLRQQTVLYRKDFDLLRGVLFEYELWIKSLLHKYFRRNIEGEGRPKEF</sequence>
<proteinExistence type="predicted"/>
<name>A0A0F9P0C6_9ZZZZ</name>
<accession>A0A0F9P0C6</accession>
<organism evidence="1">
    <name type="scientific">marine sediment metagenome</name>
    <dbReference type="NCBI Taxonomy" id="412755"/>
    <lineage>
        <taxon>unclassified sequences</taxon>
        <taxon>metagenomes</taxon>
        <taxon>ecological metagenomes</taxon>
    </lineage>
</organism>
<dbReference type="AlphaFoldDB" id="A0A0F9P0C6"/>
<protein>
    <submittedName>
        <fullName evidence="1">Uncharacterized protein</fullName>
    </submittedName>
</protein>